<evidence type="ECO:0000256" key="8">
    <source>
        <dbReference type="ARBA" id="ARBA00023295"/>
    </source>
</evidence>
<accession>A0ABY0M4W9</accession>
<dbReference type="InterPro" id="IPR004199">
    <property type="entry name" value="B-gal_small/dom_5"/>
</dbReference>
<dbReference type="EC" id="3.2.1.23" evidence="5 10"/>
<dbReference type="InterPro" id="IPR014718">
    <property type="entry name" value="GH-type_carb-bd"/>
</dbReference>
<dbReference type="Gene3D" id="2.70.98.10">
    <property type="match status" value="1"/>
</dbReference>
<keyword evidence="6 10" id="KW-0378">Hydrolase</keyword>
<dbReference type="PRINTS" id="PR00132">
    <property type="entry name" value="GLHYDRLASE2"/>
</dbReference>
<evidence type="ECO:0000256" key="5">
    <source>
        <dbReference type="ARBA" id="ARBA00012756"/>
    </source>
</evidence>
<evidence type="ECO:0000313" key="13">
    <source>
        <dbReference type="Proteomes" id="UP000199307"/>
    </source>
</evidence>
<dbReference type="PANTHER" id="PTHR46323">
    <property type="entry name" value="BETA-GALACTOSIDASE"/>
    <property type="match status" value="1"/>
</dbReference>
<dbReference type="PANTHER" id="PTHR46323:SF2">
    <property type="entry name" value="BETA-GALACTOSIDASE"/>
    <property type="match status" value="1"/>
</dbReference>
<comment type="catalytic activity">
    <reaction evidence="1 10">
        <text>Hydrolysis of terminal non-reducing beta-D-galactose residues in beta-D-galactosides.</text>
        <dbReference type="EC" id="3.2.1.23"/>
    </reaction>
</comment>
<dbReference type="Gene3D" id="3.20.20.80">
    <property type="entry name" value="Glycosidases"/>
    <property type="match status" value="1"/>
</dbReference>
<dbReference type="InterPro" id="IPR008979">
    <property type="entry name" value="Galactose-bd-like_sf"/>
</dbReference>
<keyword evidence="7" id="KW-0106">Calcium</keyword>
<keyword evidence="8 10" id="KW-0326">Glycosidase</keyword>
<dbReference type="Proteomes" id="UP000199307">
    <property type="component" value="Unassembled WGS sequence"/>
</dbReference>
<dbReference type="EMBL" id="FMVC01000007">
    <property type="protein sequence ID" value="SCY91781.1"/>
    <property type="molecule type" value="Genomic_DNA"/>
</dbReference>
<dbReference type="InterPro" id="IPR036156">
    <property type="entry name" value="Beta-gal/glucu_dom_sf"/>
</dbReference>
<dbReference type="InterPro" id="IPR017853">
    <property type="entry name" value="GH"/>
</dbReference>
<dbReference type="SUPFAM" id="SSF49785">
    <property type="entry name" value="Galactose-binding domain-like"/>
    <property type="match status" value="1"/>
</dbReference>
<name>A0ABY0M4W9_9FLAO</name>
<gene>
    <name evidence="12" type="ORF">SAMN02927916_4061</name>
</gene>
<dbReference type="InterPro" id="IPR032312">
    <property type="entry name" value="LacZ_4"/>
</dbReference>
<dbReference type="Pfam" id="PF00703">
    <property type="entry name" value="Glyco_hydro_2"/>
    <property type="match status" value="1"/>
</dbReference>
<dbReference type="InterPro" id="IPR006104">
    <property type="entry name" value="Glyco_hydro_2_N"/>
</dbReference>
<comment type="subunit">
    <text evidence="4">Monomer.</text>
</comment>
<protein>
    <recommendedName>
        <fullName evidence="5 10">Beta-galactosidase</fullName>
        <ecNumber evidence="5 10">3.2.1.23</ecNumber>
    </recommendedName>
    <alternativeName>
        <fullName evidence="9 10">Lactase</fullName>
    </alternativeName>
</protein>
<dbReference type="SUPFAM" id="SSF51445">
    <property type="entry name" value="(Trans)glycosidases"/>
    <property type="match status" value="1"/>
</dbReference>
<evidence type="ECO:0000256" key="3">
    <source>
        <dbReference type="ARBA" id="ARBA00007401"/>
    </source>
</evidence>
<dbReference type="Gene3D" id="2.60.120.260">
    <property type="entry name" value="Galactose-binding domain-like"/>
    <property type="match status" value="1"/>
</dbReference>
<dbReference type="PROSITE" id="PS00719">
    <property type="entry name" value="GLYCOSYL_HYDROL_F2_1"/>
    <property type="match status" value="1"/>
</dbReference>
<dbReference type="InterPro" id="IPR006102">
    <property type="entry name" value="Ig-like_GH2"/>
</dbReference>
<dbReference type="InterPro" id="IPR023232">
    <property type="entry name" value="Glyco_hydro_2_AS"/>
</dbReference>
<sequence>MYLCPLGTFETIIMKYNIKPMFTSKLNYNNPFLRLRFLTYAFYILLFTINIKAQSVTGEPAGVPELHKKYQFAPWEDPTITNINRQPARATAYSYASVEDALKGDRTKSRIQMLNGDWDFKYAVNLKEASKDFYKNTVSGWDKIEVPSNWEMKGYDNPIYKSAVYPFRPINPPYIPKDYNGVGSYQRSFTVPENWKDMTVTLHFGAVSSGFEVWLNGEFLGYGEDSFLPSEFDITPYLKAGENVVSVRVIRWTDGSYLEDQDHWRMSGIQREVFIMAEPKLRIQDFFVQTKLDKEYKDAIFKLRPKVENLTGAKIKDYTMHVQLYDANNTAMFKEPLQRPVIDLINESYPRLDNVRFGFFQETIKNPKKWSSEEPNLYTMVISIKDKNGNVTEAKSCKVGFRSIEFSKENGKMLINGKETYVYGVNRHDHHPTRGKAVTREDIKQDITTIKKFNFNFIRTSHYPNDPYFYELCDQYGIMVMDEANQETHGIGGKLSNDPLWTNAYMERMIRMVERDKNHPSVVMWSLGNEGGKGPNHAAMSGWVHDFDITRPVHYEPAQGNAKLDGYIDPLDSRYPKTIDHAYRFENPQDDSYVDMVSRFYPGVFTPKFLVDQKKDTRPIIFVEYSHAMGNSVGNLKELWDEFRSLPRVIGGCIWEFKDQGIVKFDSRSGQNYFAHGGDFGEKYHDGNFNTKGIVDSYGKPKGSIFENKWVYQPAISTLNGNQLEIKNRQAVKSLEGYIPVLKVLENGNVIKTQILKPFKIEAGQSTTLDISSYLPKMKADAEYILNIEFQLSKDELWASKGYTVAEDQFVLKKKETSIDFRNEKDAAYKTTETDFDFQVKGKSFEVKISKENGALTSYVYKGEEQVLAPLLPNFVRPLTDNDKRGWKSQKLLKQWYKAKPKVLSTTMGIGIDGTVITSEYEIIKDSAKVQVAYKINENGVIKVDYSLKASDKLPNIPKIGMQMGVKRNFDQISWYGKGELENYSDRSFGSFVGKYSLPINDFIEHYPKPQENGNRCDVRWMALSTPQKNSGFLVVNDTKVLSMSAWPYTQENLSASGHTYDLKDPGFLTVNIDLIQMGVGGNDSWTIIAQPLEQYQIKSGNYEYSFYLTPFSGWKNELESSLKKFKY</sequence>
<evidence type="ECO:0000259" key="11">
    <source>
        <dbReference type="SMART" id="SM01038"/>
    </source>
</evidence>
<dbReference type="Pfam" id="PF02929">
    <property type="entry name" value="Bgal_small_N"/>
    <property type="match status" value="1"/>
</dbReference>
<comment type="cofactor">
    <cofactor evidence="2">
        <name>Ca(2+)</name>
        <dbReference type="ChEBI" id="CHEBI:29108"/>
    </cofactor>
</comment>
<dbReference type="Gene3D" id="2.60.40.10">
    <property type="entry name" value="Immunoglobulins"/>
    <property type="match status" value="2"/>
</dbReference>
<proteinExistence type="inferred from homology"/>
<dbReference type="InterPro" id="IPR011013">
    <property type="entry name" value="Gal_mutarotase_sf_dom"/>
</dbReference>
<evidence type="ECO:0000313" key="12">
    <source>
        <dbReference type="EMBL" id="SCY91781.1"/>
    </source>
</evidence>
<dbReference type="InterPro" id="IPR006101">
    <property type="entry name" value="Glyco_hydro_2"/>
</dbReference>
<dbReference type="InterPro" id="IPR050347">
    <property type="entry name" value="Bact_Beta-galactosidase"/>
</dbReference>
<dbReference type="SUPFAM" id="SSF49303">
    <property type="entry name" value="beta-Galactosidase/glucuronidase domain"/>
    <property type="match status" value="2"/>
</dbReference>
<comment type="caution">
    <text evidence="12">The sequence shown here is derived from an EMBL/GenBank/DDBJ whole genome shotgun (WGS) entry which is preliminary data.</text>
</comment>
<dbReference type="PROSITE" id="PS00608">
    <property type="entry name" value="GLYCOSYL_HYDROL_F2_2"/>
    <property type="match status" value="1"/>
</dbReference>
<dbReference type="Pfam" id="PF02836">
    <property type="entry name" value="Glyco_hydro_2_C"/>
    <property type="match status" value="1"/>
</dbReference>
<dbReference type="InterPro" id="IPR006103">
    <property type="entry name" value="Glyco_hydro_2_cat"/>
</dbReference>
<dbReference type="Pfam" id="PF02837">
    <property type="entry name" value="Glyco_hydro_2_N"/>
    <property type="match status" value="1"/>
</dbReference>
<evidence type="ECO:0000256" key="10">
    <source>
        <dbReference type="RuleBase" id="RU361154"/>
    </source>
</evidence>
<dbReference type="InterPro" id="IPR023230">
    <property type="entry name" value="Glyco_hydro_2_CS"/>
</dbReference>
<comment type="similarity">
    <text evidence="3 10">Belongs to the glycosyl hydrolase 2 family.</text>
</comment>
<dbReference type="Pfam" id="PF16353">
    <property type="entry name" value="LacZ_4"/>
    <property type="match status" value="1"/>
</dbReference>
<dbReference type="SMART" id="SM01038">
    <property type="entry name" value="Bgal_small_N"/>
    <property type="match status" value="1"/>
</dbReference>
<evidence type="ECO:0000256" key="9">
    <source>
        <dbReference type="ARBA" id="ARBA00032230"/>
    </source>
</evidence>
<evidence type="ECO:0000256" key="2">
    <source>
        <dbReference type="ARBA" id="ARBA00001913"/>
    </source>
</evidence>
<organism evidence="12 13">
    <name type="scientific">Flavobacterium anhuiense</name>
    <dbReference type="NCBI Taxonomy" id="459526"/>
    <lineage>
        <taxon>Bacteria</taxon>
        <taxon>Pseudomonadati</taxon>
        <taxon>Bacteroidota</taxon>
        <taxon>Flavobacteriia</taxon>
        <taxon>Flavobacteriales</taxon>
        <taxon>Flavobacteriaceae</taxon>
        <taxon>Flavobacterium</taxon>
    </lineage>
</organism>
<dbReference type="SUPFAM" id="SSF74650">
    <property type="entry name" value="Galactose mutarotase-like"/>
    <property type="match status" value="1"/>
</dbReference>
<evidence type="ECO:0000256" key="1">
    <source>
        <dbReference type="ARBA" id="ARBA00001412"/>
    </source>
</evidence>
<reference evidence="12 13" key="1">
    <citation type="submission" date="2016-10" db="EMBL/GenBank/DDBJ databases">
        <authorList>
            <person name="Varghese N."/>
            <person name="Submissions S."/>
        </authorList>
    </citation>
    <scope>NUCLEOTIDE SEQUENCE [LARGE SCALE GENOMIC DNA]</scope>
    <source>
        <strain evidence="12 13">CGMCC 1.6859</strain>
    </source>
</reference>
<dbReference type="InterPro" id="IPR013783">
    <property type="entry name" value="Ig-like_fold"/>
</dbReference>
<evidence type="ECO:0000256" key="4">
    <source>
        <dbReference type="ARBA" id="ARBA00011245"/>
    </source>
</evidence>
<feature type="domain" description="Beta galactosidase small chain/" evidence="11">
    <location>
        <begin position="839"/>
        <end position="1110"/>
    </location>
</feature>
<keyword evidence="13" id="KW-1185">Reference proteome</keyword>
<evidence type="ECO:0000256" key="7">
    <source>
        <dbReference type="ARBA" id="ARBA00022837"/>
    </source>
</evidence>
<evidence type="ECO:0000256" key="6">
    <source>
        <dbReference type="ARBA" id="ARBA00022801"/>
    </source>
</evidence>